<sequence>MQILCENGYKCTAEETDLNYTLNTRIQVLLPGANQSRRIGIAVPKDFDTEFDSAELPGWESLQRYNGIWSRVRGTAEVLLRSDRGLPPRWLMRRMLGRIAATPGDAPNEIVLSSPSGSETIRIGPPSLPGILFLAEGLRLRNNFLTLTLSGLDVAATHEQVEDLVEIICDSLMFDSDLLYGSSLTPARLELIPTNREPGSRRRHQSMPIQFPQNRYPHAVTVLYKSGRDRTTAPTIRYWAFYQVLEYFFPTYAMVDARRKLSRALRDPRFDIYNEDDVTKATQLLLSSGRGGGGSERDQLFTVIQEIAPEAEIREFLQELPSLIDSMADKESIISQEKVSIKGGNDLRRMIANRIYDIRCKIVHSKGDGSAERAGLIPGSHHDDAVRIELPLIEFLAQKAILASASKLEL</sequence>
<dbReference type="Proteomes" id="UP000198327">
    <property type="component" value="Unassembled WGS sequence"/>
</dbReference>
<keyword evidence="2" id="KW-1185">Reference proteome</keyword>
<evidence type="ECO:0000313" key="2">
    <source>
        <dbReference type="Proteomes" id="UP000198327"/>
    </source>
</evidence>
<protein>
    <submittedName>
        <fullName evidence="1">Uncharacterized protein</fullName>
    </submittedName>
</protein>
<organism evidence="1 2">
    <name type="scientific">Rhodococcoides kyotonense</name>
    <dbReference type="NCBI Taxonomy" id="398843"/>
    <lineage>
        <taxon>Bacteria</taxon>
        <taxon>Bacillati</taxon>
        <taxon>Actinomycetota</taxon>
        <taxon>Actinomycetes</taxon>
        <taxon>Mycobacteriales</taxon>
        <taxon>Nocardiaceae</taxon>
        <taxon>Rhodococcoides</taxon>
    </lineage>
</organism>
<evidence type="ECO:0000313" key="1">
    <source>
        <dbReference type="EMBL" id="SNS95184.1"/>
    </source>
</evidence>
<proteinExistence type="predicted"/>
<reference evidence="2" key="1">
    <citation type="submission" date="2017-06" db="EMBL/GenBank/DDBJ databases">
        <authorList>
            <person name="Varghese N."/>
            <person name="Submissions S."/>
        </authorList>
    </citation>
    <scope>NUCLEOTIDE SEQUENCE [LARGE SCALE GENOMIC DNA]</scope>
    <source>
        <strain evidence="2">JCM 23211</strain>
    </source>
</reference>
<dbReference type="AlphaFoldDB" id="A0A239IS01"/>
<gene>
    <name evidence="1" type="ORF">SAMN05421642_107146</name>
</gene>
<accession>A0A239IS01</accession>
<name>A0A239IS01_9NOCA</name>
<dbReference type="EMBL" id="FZOW01000007">
    <property type="protein sequence ID" value="SNS95184.1"/>
    <property type="molecule type" value="Genomic_DNA"/>
</dbReference>